<proteinExistence type="predicted"/>
<reference evidence="1" key="1">
    <citation type="submission" date="2016-04" db="EMBL/GenBank/DDBJ databases">
        <authorList>
            <person name="Evans L.H."/>
            <person name="Alamgir A."/>
            <person name="Owens N."/>
            <person name="Weber N.D."/>
            <person name="Virtaneva K."/>
            <person name="Barbian K."/>
            <person name="Babar A."/>
            <person name="Rosenke K."/>
        </authorList>
    </citation>
    <scope>NUCLEOTIDE SEQUENCE [LARGE SCALE GENOMIC DNA]</scope>
    <source>
        <strain evidence="1">CBS 101.48</strain>
    </source>
</reference>
<dbReference type="EMBL" id="LT552383">
    <property type="protein sequence ID" value="SAL98913.1"/>
    <property type="molecule type" value="Genomic_DNA"/>
</dbReference>
<protein>
    <submittedName>
        <fullName evidence="1">Uncharacterized protein</fullName>
    </submittedName>
</protein>
<name>A0A163JES5_ABSGL</name>
<organism evidence="1">
    <name type="scientific">Absidia glauca</name>
    <name type="common">Pin mould</name>
    <dbReference type="NCBI Taxonomy" id="4829"/>
    <lineage>
        <taxon>Eukaryota</taxon>
        <taxon>Fungi</taxon>
        <taxon>Fungi incertae sedis</taxon>
        <taxon>Mucoromycota</taxon>
        <taxon>Mucoromycotina</taxon>
        <taxon>Mucoromycetes</taxon>
        <taxon>Mucorales</taxon>
        <taxon>Cunninghamellaceae</taxon>
        <taxon>Absidia</taxon>
    </lineage>
</organism>
<sequence length="134" mass="14860">MWSFRLSSPPAYEHHQVHAQVNRLQMAEGKLLSAAAGSQVLTDLATVELRHLLATLSTQIGTVPQAVVNIPQRTVHVKLHTHRVLQDLEHRQRRQNLAHLGQNVTASPLICMNSTSSSAIHDNDAVQQDPRFLG</sequence>
<dbReference type="AlphaFoldDB" id="A0A163JES5"/>
<gene>
    <name evidence="1" type="primary">ABSGL_04484.1 scaffold 5475</name>
</gene>
<evidence type="ECO:0000313" key="2">
    <source>
        <dbReference type="Proteomes" id="UP000078561"/>
    </source>
</evidence>
<keyword evidence="2" id="KW-1185">Reference proteome</keyword>
<dbReference type="Proteomes" id="UP000078561">
    <property type="component" value="Unassembled WGS sequence"/>
</dbReference>
<evidence type="ECO:0000313" key="1">
    <source>
        <dbReference type="EMBL" id="SAL98913.1"/>
    </source>
</evidence>
<dbReference type="InParanoid" id="A0A163JES5"/>
<dbReference type="OrthoDB" id="10590438at2759"/>
<accession>A0A163JES5</accession>